<evidence type="ECO:0000313" key="3">
    <source>
        <dbReference type="Proteomes" id="UP001430953"/>
    </source>
</evidence>
<dbReference type="AlphaFoldDB" id="A0AAW2EIZ5"/>
<accession>A0AAW2EIZ5</accession>
<comment type="caution">
    <text evidence="2">The sequence shown here is derived from an EMBL/GenBank/DDBJ whole genome shotgun (WGS) entry which is preliminary data.</text>
</comment>
<dbReference type="Proteomes" id="UP001430953">
    <property type="component" value="Unassembled WGS sequence"/>
</dbReference>
<name>A0AAW2EIZ5_9HYME</name>
<organism evidence="2 3">
    <name type="scientific">Cardiocondyla obscurior</name>
    <dbReference type="NCBI Taxonomy" id="286306"/>
    <lineage>
        <taxon>Eukaryota</taxon>
        <taxon>Metazoa</taxon>
        <taxon>Ecdysozoa</taxon>
        <taxon>Arthropoda</taxon>
        <taxon>Hexapoda</taxon>
        <taxon>Insecta</taxon>
        <taxon>Pterygota</taxon>
        <taxon>Neoptera</taxon>
        <taxon>Endopterygota</taxon>
        <taxon>Hymenoptera</taxon>
        <taxon>Apocrita</taxon>
        <taxon>Aculeata</taxon>
        <taxon>Formicoidea</taxon>
        <taxon>Formicidae</taxon>
        <taxon>Myrmicinae</taxon>
        <taxon>Cardiocondyla</taxon>
    </lineage>
</organism>
<sequence>MSNLCRDSIGPLNENPPHYSQPGSEALIILQDITTPISGGLKRFIVELVGISKAKYANSRDRSIYEGSIDYSLQRFA</sequence>
<protein>
    <submittedName>
        <fullName evidence="2">Uncharacterized protein</fullName>
    </submittedName>
</protein>
<evidence type="ECO:0000256" key="1">
    <source>
        <dbReference type="SAM" id="MobiDB-lite"/>
    </source>
</evidence>
<keyword evidence="3" id="KW-1185">Reference proteome</keyword>
<gene>
    <name evidence="2" type="ORF">PUN28_017752</name>
</gene>
<proteinExistence type="predicted"/>
<dbReference type="EMBL" id="JADYXP020000021">
    <property type="protein sequence ID" value="KAL0103701.1"/>
    <property type="molecule type" value="Genomic_DNA"/>
</dbReference>
<evidence type="ECO:0000313" key="2">
    <source>
        <dbReference type="EMBL" id="KAL0103701.1"/>
    </source>
</evidence>
<reference evidence="2 3" key="1">
    <citation type="submission" date="2023-03" db="EMBL/GenBank/DDBJ databases">
        <title>High recombination rates correlate with genetic variation in Cardiocondyla obscurior ants.</title>
        <authorList>
            <person name="Errbii M."/>
        </authorList>
    </citation>
    <scope>NUCLEOTIDE SEQUENCE [LARGE SCALE GENOMIC DNA]</scope>
    <source>
        <strain evidence="2">Alpha-2009</strain>
        <tissue evidence="2">Whole body</tissue>
    </source>
</reference>
<feature type="region of interest" description="Disordered" evidence="1">
    <location>
        <begin position="1"/>
        <end position="20"/>
    </location>
</feature>